<gene>
    <name evidence="3" type="ORF">UY3_14605</name>
</gene>
<dbReference type="Gene3D" id="2.60.40.10">
    <property type="entry name" value="Immunoglobulins"/>
    <property type="match status" value="2"/>
</dbReference>
<dbReference type="InterPro" id="IPR036985">
    <property type="entry name" value="Transglutaminase-like_sf"/>
</dbReference>
<keyword evidence="4" id="KW-1185">Reference proteome</keyword>
<dbReference type="InterPro" id="IPR050779">
    <property type="entry name" value="Transglutaminase"/>
</dbReference>
<protein>
    <submittedName>
        <fullName evidence="3">Protein-glutamine gamma-glutamyltransferase 5</fullName>
    </submittedName>
</protein>
<evidence type="ECO:0000313" key="4">
    <source>
        <dbReference type="Proteomes" id="UP000031443"/>
    </source>
</evidence>
<dbReference type="InterPro" id="IPR014756">
    <property type="entry name" value="Ig_E-set"/>
</dbReference>
<reference evidence="4" key="1">
    <citation type="journal article" date="2013" name="Nat. Genet.">
        <title>The draft genomes of soft-shell turtle and green sea turtle yield insights into the development and evolution of the turtle-specific body plan.</title>
        <authorList>
            <person name="Wang Z."/>
            <person name="Pascual-Anaya J."/>
            <person name="Zadissa A."/>
            <person name="Li W."/>
            <person name="Niimura Y."/>
            <person name="Huang Z."/>
            <person name="Li C."/>
            <person name="White S."/>
            <person name="Xiong Z."/>
            <person name="Fang D."/>
            <person name="Wang B."/>
            <person name="Ming Y."/>
            <person name="Chen Y."/>
            <person name="Zheng Y."/>
            <person name="Kuraku S."/>
            <person name="Pignatelli M."/>
            <person name="Herrero J."/>
            <person name="Beal K."/>
            <person name="Nozawa M."/>
            <person name="Li Q."/>
            <person name="Wang J."/>
            <person name="Zhang H."/>
            <person name="Yu L."/>
            <person name="Shigenobu S."/>
            <person name="Wang J."/>
            <person name="Liu J."/>
            <person name="Flicek P."/>
            <person name="Searle S."/>
            <person name="Wang J."/>
            <person name="Kuratani S."/>
            <person name="Yin Y."/>
            <person name="Aken B."/>
            <person name="Zhang G."/>
            <person name="Irie N."/>
        </authorList>
    </citation>
    <scope>NUCLEOTIDE SEQUENCE [LARGE SCALE GENOMIC DNA]</scope>
</reference>
<evidence type="ECO:0000259" key="2">
    <source>
        <dbReference type="SMART" id="SM00460"/>
    </source>
</evidence>
<dbReference type="InterPro" id="IPR038765">
    <property type="entry name" value="Papain-like_cys_pep_sf"/>
</dbReference>
<dbReference type="SUPFAM" id="SSF54001">
    <property type="entry name" value="Cysteine proteinases"/>
    <property type="match status" value="1"/>
</dbReference>
<dbReference type="PANTHER" id="PTHR11590">
    <property type="entry name" value="PROTEIN-GLUTAMINE GAMMA-GLUTAMYLTRANSFERASE"/>
    <property type="match status" value="1"/>
</dbReference>
<dbReference type="Gene3D" id="3.90.260.10">
    <property type="entry name" value="Transglutaminase-like"/>
    <property type="match status" value="2"/>
</dbReference>
<dbReference type="GO" id="GO:0003810">
    <property type="term" value="F:protein-glutamine gamma-glutamyltransferase activity"/>
    <property type="evidence" value="ECO:0007669"/>
    <property type="project" value="InterPro"/>
</dbReference>
<dbReference type="SMART" id="SM00460">
    <property type="entry name" value="TGc"/>
    <property type="match status" value="1"/>
</dbReference>
<dbReference type="Pfam" id="PF01841">
    <property type="entry name" value="Transglut_core"/>
    <property type="match status" value="1"/>
</dbReference>
<dbReference type="AlphaFoldDB" id="M7ASD2"/>
<dbReference type="InterPro" id="IPR008958">
    <property type="entry name" value="Transglutaminase_C"/>
</dbReference>
<evidence type="ECO:0000256" key="1">
    <source>
        <dbReference type="ARBA" id="ARBA00005968"/>
    </source>
</evidence>
<dbReference type="EMBL" id="KB564564">
    <property type="protein sequence ID" value="EMP28271.1"/>
    <property type="molecule type" value="Genomic_DNA"/>
</dbReference>
<feature type="domain" description="Transglutaminase-like" evidence="2">
    <location>
        <begin position="140"/>
        <end position="222"/>
    </location>
</feature>
<dbReference type="PANTHER" id="PTHR11590:SF38">
    <property type="entry name" value="PROTEIN-GLUTAMINE GAMMA-GLUTAMYLTRANSFERASE 5"/>
    <property type="match status" value="1"/>
</dbReference>
<evidence type="ECO:0000313" key="3">
    <source>
        <dbReference type="EMBL" id="EMP28271.1"/>
    </source>
</evidence>
<dbReference type="Pfam" id="PF00927">
    <property type="entry name" value="Transglut_C"/>
    <property type="match status" value="1"/>
</dbReference>
<dbReference type="InterPro" id="IPR036238">
    <property type="entry name" value="Transglutaminase_C_sf"/>
</dbReference>
<organism evidence="3 4">
    <name type="scientific">Chelonia mydas</name>
    <name type="common">Green sea-turtle</name>
    <name type="synonym">Chelonia agassizi</name>
    <dbReference type="NCBI Taxonomy" id="8469"/>
    <lineage>
        <taxon>Eukaryota</taxon>
        <taxon>Metazoa</taxon>
        <taxon>Chordata</taxon>
        <taxon>Craniata</taxon>
        <taxon>Vertebrata</taxon>
        <taxon>Euteleostomi</taxon>
        <taxon>Archelosauria</taxon>
        <taxon>Testudinata</taxon>
        <taxon>Testudines</taxon>
        <taxon>Cryptodira</taxon>
        <taxon>Durocryptodira</taxon>
        <taxon>Americhelydia</taxon>
        <taxon>Chelonioidea</taxon>
        <taxon>Cheloniidae</taxon>
        <taxon>Chelonia</taxon>
    </lineage>
</organism>
<proteinExistence type="inferred from homology"/>
<dbReference type="SUPFAM" id="SSF81296">
    <property type="entry name" value="E set domains"/>
    <property type="match status" value="1"/>
</dbReference>
<dbReference type="InterPro" id="IPR002931">
    <property type="entry name" value="Transglutaminase-like"/>
</dbReference>
<accession>M7ASD2</accession>
<dbReference type="STRING" id="8469.M7ASD2"/>
<keyword evidence="3" id="KW-0808">Transferase</keyword>
<dbReference type="FunFam" id="2.60.40.10:FF:000090">
    <property type="entry name" value="Protein-glutamine gamma-glutamyltransferase 2"/>
    <property type="match status" value="1"/>
</dbReference>
<dbReference type="InterPro" id="IPR013783">
    <property type="entry name" value="Ig-like_fold"/>
</dbReference>
<dbReference type="SUPFAM" id="SSF49309">
    <property type="entry name" value="Transglutaminase, two C-terminal domains"/>
    <property type="match status" value="1"/>
</dbReference>
<sequence>MEITLSAPASAVIGQFLLKIHIDSGTGHIPSYQLGEFILLFNAWCPAGDMYLAIPGRQEYVMNDYGLIYQGNKNWIHPYPWNYGQFEEDTVDICLKLLDRSLNFQRDPVKEYSLRNNPIYLSRVVSTMVVILRQWDAAGGQPVKYGQCWVFAVVMCTYRAMMRCLGIPTRYVTNFESGHKKDSNLIIDEFYDTTGRILALTARTVCGENHNQEPWKVAQTYLKFKITESPEIGQDIKLILLACNLAFEYKNVKLSVLTPVVEKQPFALQVVIANPLYEPVADCVLTVEGGGLLKEQLSTDMGALRPQERTSITFQIIPFKSSQRQLQVNFKSNKFRDIKGYKTLMVAPTSRF</sequence>
<comment type="similarity">
    <text evidence="1">Belongs to the transglutaminase superfamily. Transglutaminase family.</text>
</comment>
<dbReference type="Proteomes" id="UP000031443">
    <property type="component" value="Unassembled WGS sequence"/>
</dbReference>
<name>M7ASD2_CHEMY</name>